<dbReference type="Proteomes" id="UP001449657">
    <property type="component" value="Chromosome"/>
</dbReference>
<dbReference type="EMBL" id="CP150096">
    <property type="protein sequence ID" value="WZN44087.1"/>
    <property type="molecule type" value="Genomic_DNA"/>
</dbReference>
<gene>
    <name evidence="1" type="ORF">WJU22_14390</name>
</gene>
<accession>A0ABZ2YWR2</accession>
<sequence>MRILLAARYNGHPVEWDILAKKIKVVTGEGKFEFYDTRNGKVVAEKVVDVKAGAKQKFTLFQPTMDAPVSFIDPDAQKNEPPAPAGQIKVKVANYAQDLVPFKKLDLRVYISYFDADFNEVMTEVGMIKDVQDAVDKAAYQLLPNGLPNPAPEYGYQYVFAFLDGETGEPLRNHGGTGYSNLAFSPQGIDPLPLNNVFTLYMVSNKTWGEAPPFIKKGEDFYEVLTTVLFAN</sequence>
<name>A0ABZ2YWR2_9BACT</name>
<protein>
    <submittedName>
        <fullName evidence="1">Uncharacterized protein</fullName>
    </submittedName>
</protein>
<dbReference type="RefSeq" id="WP_341838881.1">
    <property type="nucleotide sequence ID" value="NZ_CP149792.1"/>
</dbReference>
<keyword evidence="2" id="KW-1185">Reference proteome</keyword>
<evidence type="ECO:0000313" key="1">
    <source>
        <dbReference type="EMBL" id="WZN44087.1"/>
    </source>
</evidence>
<proteinExistence type="predicted"/>
<organism evidence="1 2">
    <name type="scientific">Chitinophaga caseinilytica</name>
    <dbReference type="NCBI Taxonomy" id="2267521"/>
    <lineage>
        <taxon>Bacteria</taxon>
        <taxon>Pseudomonadati</taxon>
        <taxon>Bacteroidota</taxon>
        <taxon>Chitinophagia</taxon>
        <taxon>Chitinophagales</taxon>
        <taxon>Chitinophagaceae</taxon>
        <taxon>Chitinophaga</taxon>
    </lineage>
</organism>
<evidence type="ECO:0000313" key="2">
    <source>
        <dbReference type="Proteomes" id="UP001449657"/>
    </source>
</evidence>
<reference evidence="1 2" key="1">
    <citation type="submission" date="2024-03" db="EMBL/GenBank/DDBJ databases">
        <title>Chitinophaga caseinilytica sp. nov., a casein hydrolysing bacterium isolated from forest soil.</title>
        <authorList>
            <person name="Lee D.S."/>
            <person name="Han D.M."/>
            <person name="Baek J.H."/>
            <person name="Choi D.G."/>
            <person name="Jeon J.H."/>
            <person name="Jeon C.O."/>
        </authorList>
    </citation>
    <scope>NUCLEOTIDE SEQUENCE [LARGE SCALE GENOMIC DNA]</scope>
    <source>
        <strain evidence="1 2">KACC 19118</strain>
    </source>
</reference>